<dbReference type="Pfam" id="PF13489">
    <property type="entry name" value="Methyltransf_23"/>
    <property type="match status" value="1"/>
</dbReference>
<protein>
    <recommendedName>
        <fullName evidence="3">S-adenosyl-L-methionine-dependent methyltransferase</fullName>
    </recommendedName>
</protein>
<sequence>MDIAEQYPRAQVCSIDLSPIEPGWVPPNCSFLVENAENDWIYSLAQAFDFINLRALAGSIKHWPKVFSQIFQYLKPGAWAESQENDSSCFSDDDSLQKQWMIDAGFVDVQEKVCRIPVGQWAKDKKMKEQGMYAQALSADALEPISMALFTRVLGMSAQEVQAILVGRRKDIMNPNLHLYIKFRFVRQKTTIRWKVIR</sequence>
<name>A0A2J6S5H3_HYAVF</name>
<dbReference type="STRING" id="1149755.A0A2J6S5H3"/>
<evidence type="ECO:0000313" key="1">
    <source>
        <dbReference type="EMBL" id="PMD45988.1"/>
    </source>
</evidence>
<dbReference type="Proteomes" id="UP000235786">
    <property type="component" value="Unassembled WGS sequence"/>
</dbReference>
<dbReference type="OrthoDB" id="2013972at2759"/>
<accession>A0A2J6S5H3</accession>
<dbReference type="AlphaFoldDB" id="A0A2J6S5H3"/>
<organism evidence="1 2">
    <name type="scientific">Hyaloscypha variabilis (strain UAMH 11265 / GT02V1 / F)</name>
    <name type="common">Meliniomyces variabilis</name>
    <dbReference type="NCBI Taxonomy" id="1149755"/>
    <lineage>
        <taxon>Eukaryota</taxon>
        <taxon>Fungi</taxon>
        <taxon>Dikarya</taxon>
        <taxon>Ascomycota</taxon>
        <taxon>Pezizomycotina</taxon>
        <taxon>Leotiomycetes</taxon>
        <taxon>Helotiales</taxon>
        <taxon>Hyaloscyphaceae</taxon>
        <taxon>Hyaloscypha</taxon>
        <taxon>Hyaloscypha variabilis</taxon>
    </lineage>
</organism>
<dbReference type="Gene3D" id="3.40.50.150">
    <property type="entry name" value="Vaccinia Virus protein VP39"/>
    <property type="match status" value="1"/>
</dbReference>
<proteinExistence type="predicted"/>
<gene>
    <name evidence="1" type="ORF">L207DRAFT_540708</name>
</gene>
<dbReference type="InterPro" id="IPR029063">
    <property type="entry name" value="SAM-dependent_MTases_sf"/>
</dbReference>
<evidence type="ECO:0000313" key="2">
    <source>
        <dbReference type="Proteomes" id="UP000235786"/>
    </source>
</evidence>
<keyword evidence="2" id="KW-1185">Reference proteome</keyword>
<dbReference type="SUPFAM" id="SSF53335">
    <property type="entry name" value="S-adenosyl-L-methionine-dependent methyltransferases"/>
    <property type="match status" value="1"/>
</dbReference>
<dbReference type="EMBL" id="KZ613939">
    <property type="protein sequence ID" value="PMD45988.1"/>
    <property type="molecule type" value="Genomic_DNA"/>
</dbReference>
<evidence type="ECO:0008006" key="3">
    <source>
        <dbReference type="Google" id="ProtNLM"/>
    </source>
</evidence>
<reference evidence="1 2" key="1">
    <citation type="submission" date="2016-04" db="EMBL/GenBank/DDBJ databases">
        <title>A degradative enzymes factory behind the ericoid mycorrhizal symbiosis.</title>
        <authorList>
            <consortium name="DOE Joint Genome Institute"/>
            <person name="Martino E."/>
            <person name="Morin E."/>
            <person name="Grelet G."/>
            <person name="Kuo A."/>
            <person name="Kohler A."/>
            <person name="Daghino S."/>
            <person name="Barry K."/>
            <person name="Choi C."/>
            <person name="Cichocki N."/>
            <person name="Clum A."/>
            <person name="Copeland A."/>
            <person name="Hainaut M."/>
            <person name="Haridas S."/>
            <person name="Labutti K."/>
            <person name="Lindquist E."/>
            <person name="Lipzen A."/>
            <person name="Khouja H.-R."/>
            <person name="Murat C."/>
            <person name="Ohm R."/>
            <person name="Olson A."/>
            <person name="Spatafora J."/>
            <person name="Veneault-Fourrey C."/>
            <person name="Henrissat B."/>
            <person name="Grigoriev I."/>
            <person name="Martin F."/>
            <person name="Perotto S."/>
        </authorList>
    </citation>
    <scope>NUCLEOTIDE SEQUENCE [LARGE SCALE GENOMIC DNA]</scope>
    <source>
        <strain evidence="1 2">F</strain>
    </source>
</reference>